<dbReference type="Proteomes" id="UP000515860">
    <property type="component" value="Chromosome"/>
</dbReference>
<keyword evidence="1" id="KW-1133">Transmembrane helix</keyword>
<organism evidence="3 4">
    <name type="scientific">Wansuia hejianensis</name>
    <dbReference type="NCBI Taxonomy" id="2763667"/>
    <lineage>
        <taxon>Bacteria</taxon>
        <taxon>Bacillati</taxon>
        <taxon>Bacillota</taxon>
        <taxon>Clostridia</taxon>
        <taxon>Lachnospirales</taxon>
        <taxon>Lachnospiraceae</taxon>
        <taxon>Wansuia</taxon>
    </lineage>
</organism>
<feature type="transmembrane region" description="Helical" evidence="1">
    <location>
        <begin position="6"/>
        <end position="28"/>
    </location>
</feature>
<dbReference type="InterPro" id="IPR025582">
    <property type="entry name" value="YARHG_dom"/>
</dbReference>
<gene>
    <name evidence="3" type="ORF">H9Q79_16010</name>
</gene>
<evidence type="ECO:0000256" key="1">
    <source>
        <dbReference type="SAM" id="Phobius"/>
    </source>
</evidence>
<reference evidence="3 4" key="1">
    <citation type="submission" date="2020-08" db="EMBL/GenBank/DDBJ databases">
        <authorList>
            <person name="Liu C."/>
            <person name="Sun Q."/>
        </authorList>
    </citation>
    <scope>NUCLEOTIDE SEQUENCE [LARGE SCALE GENOMIC DNA]</scope>
    <source>
        <strain evidence="3 4">NSJ-29</strain>
    </source>
</reference>
<keyword evidence="4" id="KW-1185">Reference proteome</keyword>
<dbReference type="EMBL" id="CP060635">
    <property type="protein sequence ID" value="QNM08361.1"/>
    <property type="molecule type" value="Genomic_DNA"/>
</dbReference>
<dbReference type="RefSeq" id="WP_249328721.1">
    <property type="nucleotide sequence ID" value="NZ_CP060635.1"/>
</dbReference>
<dbReference type="AlphaFoldDB" id="A0A7G9GC29"/>
<evidence type="ECO:0000259" key="2">
    <source>
        <dbReference type="SMART" id="SM01324"/>
    </source>
</evidence>
<evidence type="ECO:0000313" key="4">
    <source>
        <dbReference type="Proteomes" id="UP000515860"/>
    </source>
</evidence>
<dbReference type="Gene3D" id="1.20.58.1690">
    <property type="match status" value="1"/>
</dbReference>
<accession>A0A7G9GC29</accession>
<keyword evidence="1" id="KW-0472">Membrane</keyword>
<sequence length="208" mass="23244">MKKVPVILAVVLGILDAALVAGIVLMFLQSRAVDRAEEVSDETSAVITEDFQSNDENYMDQDFETSYSGMVTAKGAAFTGTAKPANEPAPTVTPGNEPVPGTENTAGMPDSDFIFPNSNIRLITQDEMNQKLTDKEKCQRAVNEIYARHGYQFHEDKNPVDYQYFNSKSWYQALKKYESQEEVRKLFSSTEIANVDALMAYKESKGWT</sequence>
<feature type="domain" description="YARHG" evidence="2">
    <location>
        <begin position="111"/>
        <end position="203"/>
    </location>
</feature>
<protein>
    <submittedName>
        <fullName evidence="3">YARHG domain-containing protein</fullName>
    </submittedName>
</protein>
<proteinExistence type="predicted"/>
<dbReference type="SMART" id="SM01324">
    <property type="entry name" value="YARHG"/>
    <property type="match status" value="1"/>
</dbReference>
<keyword evidence="1" id="KW-0812">Transmembrane</keyword>
<evidence type="ECO:0000313" key="3">
    <source>
        <dbReference type="EMBL" id="QNM08361.1"/>
    </source>
</evidence>
<name>A0A7G9GC29_9FIRM</name>
<dbReference type="InterPro" id="IPR038434">
    <property type="entry name" value="YARHG_sf"/>
</dbReference>
<dbReference type="KEGG" id="whj:H9Q79_16010"/>
<dbReference type="Pfam" id="PF13308">
    <property type="entry name" value="YARHG"/>
    <property type="match status" value="1"/>
</dbReference>